<dbReference type="PANTHER" id="PTHR11206">
    <property type="entry name" value="MULTIDRUG RESISTANCE PROTEIN"/>
    <property type="match status" value="1"/>
</dbReference>
<evidence type="ECO:0000256" key="1">
    <source>
        <dbReference type="SAM" id="Phobius"/>
    </source>
</evidence>
<evidence type="ECO:0000313" key="2">
    <source>
        <dbReference type="EMBL" id="VVW65599.1"/>
    </source>
</evidence>
<organism evidence="2">
    <name type="scientific">Nymphaea colorata</name>
    <name type="common">pocket water lily</name>
    <dbReference type="NCBI Taxonomy" id="210225"/>
    <lineage>
        <taxon>Eukaryota</taxon>
        <taxon>Viridiplantae</taxon>
        <taxon>Streptophyta</taxon>
        <taxon>Embryophyta</taxon>
        <taxon>Tracheophyta</taxon>
        <taxon>Spermatophyta</taxon>
        <taxon>Magnoliopsida</taxon>
        <taxon>Nymphaeales</taxon>
        <taxon>Nymphaeaceae</taxon>
        <taxon>Nymphaea</taxon>
    </lineage>
</organism>
<proteinExistence type="predicted"/>
<dbReference type="EMBL" id="LR721786">
    <property type="protein sequence ID" value="VVW65599.1"/>
    <property type="molecule type" value="Genomic_DNA"/>
</dbReference>
<keyword evidence="1" id="KW-0812">Transmembrane</keyword>
<dbReference type="AlphaFoldDB" id="A0A5K1FR04"/>
<feature type="transmembrane region" description="Helical" evidence="1">
    <location>
        <begin position="71"/>
        <end position="92"/>
    </location>
</feature>
<evidence type="ECO:0008006" key="3">
    <source>
        <dbReference type="Google" id="ProtNLM"/>
    </source>
</evidence>
<keyword evidence="1" id="KW-0472">Membrane</keyword>
<keyword evidence="1" id="KW-1133">Transmembrane helix</keyword>
<protein>
    <recommendedName>
        <fullName evidence="3">Protein DETOXIFICATION</fullName>
    </recommendedName>
</protein>
<reference evidence="2" key="1">
    <citation type="submission" date="2019-09" db="EMBL/GenBank/DDBJ databases">
        <authorList>
            <person name="Zhang L."/>
        </authorList>
    </citation>
    <scope>NUCLEOTIDE SEQUENCE</scope>
</reference>
<feature type="transmembrane region" description="Helical" evidence="1">
    <location>
        <begin position="104"/>
        <end position="127"/>
    </location>
</feature>
<name>A0A5K1FR04_9MAGN</name>
<dbReference type="Gramene" id="NC8G0219150.1">
    <property type="protein sequence ID" value="NC8G0219150.1:cds"/>
    <property type="gene ID" value="NC8G0219150"/>
</dbReference>
<gene>
    <name evidence="2" type="ORF">NYM_LOCUS25839</name>
</gene>
<sequence length="138" mass="15154">MEINRQVVVLGKMANPHVAEEGMMAPLLKQGRPAVNGGLHPSTHQKSRDHQVEEPEEAALLQQTWMELKKLWAIVGPTIFTRLAMYGMYVVTQAIVGHLGDLQLAALSIALTVIVGFNYGFLVYFILSISAATLNTLI</sequence>
<accession>A0A5K1FR04</accession>